<dbReference type="InterPro" id="IPR006558">
    <property type="entry name" value="LamG-like"/>
</dbReference>
<evidence type="ECO:0000256" key="3">
    <source>
        <dbReference type="ARBA" id="ARBA00022801"/>
    </source>
</evidence>
<feature type="signal peptide" evidence="6">
    <location>
        <begin position="1"/>
        <end position="21"/>
    </location>
</feature>
<dbReference type="GO" id="GO:0004553">
    <property type="term" value="F:hydrolase activity, hydrolyzing O-glycosyl compounds"/>
    <property type="evidence" value="ECO:0007669"/>
    <property type="project" value="TreeGrafter"/>
</dbReference>
<evidence type="ECO:0000256" key="2">
    <source>
        <dbReference type="ARBA" id="ARBA00022729"/>
    </source>
</evidence>
<evidence type="ECO:0000256" key="4">
    <source>
        <dbReference type="ARBA" id="ARBA00023157"/>
    </source>
</evidence>
<evidence type="ECO:0000259" key="7">
    <source>
        <dbReference type="SMART" id="SM00560"/>
    </source>
</evidence>
<dbReference type="InterPro" id="IPR051923">
    <property type="entry name" value="Glycosyl_Hydrolase_39"/>
</dbReference>
<proteinExistence type="inferred from homology"/>
<reference evidence="8 9" key="1">
    <citation type="submission" date="2019-04" db="EMBL/GenBank/DDBJ databases">
        <authorList>
            <person name="Van Vliet M D."/>
        </authorList>
    </citation>
    <scope>NUCLEOTIDE SEQUENCE [LARGE SCALE GENOMIC DNA]</scope>
    <source>
        <strain evidence="8 9">F21</strain>
    </source>
</reference>
<keyword evidence="3" id="KW-0378">Hydrolase</keyword>
<dbReference type="Gene3D" id="2.60.120.200">
    <property type="match status" value="1"/>
</dbReference>
<dbReference type="Pfam" id="PF13385">
    <property type="entry name" value="Laminin_G_3"/>
    <property type="match status" value="1"/>
</dbReference>
<dbReference type="InterPro" id="IPR017853">
    <property type="entry name" value="GH"/>
</dbReference>
<evidence type="ECO:0000256" key="1">
    <source>
        <dbReference type="ARBA" id="ARBA00008875"/>
    </source>
</evidence>
<keyword evidence="2 6" id="KW-0732">Signal</keyword>
<accession>A0A6C2UKB0</accession>
<dbReference type="SUPFAM" id="SSF51445">
    <property type="entry name" value="(Trans)glycosidases"/>
    <property type="match status" value="1"/>
</dbReference>
<dbReference type="PANTHER" id="PTHR12631:SF10">
    <property type="entry name" value="BETA-XYLOSIDASE-LIKE PROTEIN-RELATED"/>
    <property type="match status" value="1"/>
</dbReference>
<dbReference type="Pfam" id="PF01229">
    <property type="entry name" value="Glyco_hydro_39"/>
    <property type="match status" value="1"/>
</dbReference>
<dbReference type="RefSeq" id="WP_136062196.1">
    <property type="nucleotide sequence ID" value="NZ_CAAHFH010000002.1"/>
</dbReference>
<dbReference type="Gene3D" id="3.20.20.80">
    <property type="entry name" value="Glycosidases"/>
    <property type="match status" value="1"/>
</dbReference>
<dbReference type="SMART" id="SM00560">
    <property type="entry name" value="LamGL"/>
    <property type="match status" value="1"/>
</dbReference>
<feature type="domain" description="LamG-like jellyroll fold" evidence="7">
    <location>
        <begin position="102"/>
        <end position="237"/>
    </location>
</feature>
<sequence>MKMNIRIFWSMALLAAGSVLGSSEGVLDGLTFYQNFEQGQDATFAVGRNTASVYAMKGTPLPGQEIHIADGLYGKGLVVNSADDFSPVDYPIAGNFAYEKGTVSFWVKPLAVDRSVRYELICMVHYGVVLERGRLFFRTFSLATKSQNMAPSVPLLETEDWVHIAFSWDQRTMKKVLYFNGKLIDEIEFDEDVLNKMPPNASRPITIGAKYAYQKYGKSFPGVYDEVGIWNRMLTPEEIQTLYEKPLDSDVLIAKQEANKERSSGPLKIELGYQSHPNGLYYKGEALEVKIPVSNESGQELILPGKIVVQNFHEATVASYDAPLTLSKGAKGGIKKSFPIPNLFGSAKIRYTYEYQGREYGKDVVIFAVLSPEMTLTEKDLDSFYGIHTDCTEYELDVLQKLGISNIRGHDLVGQHRWLDIEKSQGDYDYSRFDAGFDLADKFNVGMMVCLEKTPGWAAREAGQDRGSDFLMSSPPSDWKMWEDFVRDIVIHSADRVKCWELWNEPDHDFFWRGSMAEYIELCKRAYPIIKANDPDAIVVGGGGLHWATLDGDSGEVIENNVMEYCDELSFHRYLKNLDEVMGNIDEVHEFKKLMNQFGEERPLSVTEGGVWSASFYRDLDLPELPPMKVRSPKQSEYRRAAAAMVKLLSIYQSEGVTQTYLYFMRGNKRMHSKWPSRAYYDFNLMEWGPEPEMHVPKPTLIAAAFHKLNVGDKTFYKRLQRDEKIWGFIYQGPTQSTALLWAEVPDGKTIPVQMDLLQETGSACDLMSNPVEGPLCLSTLPQYITVKGADAAGRLEAAFLSMQYDKASLGALAVEITDPVLTLLSSVKLFPFAPEIQGKDWLQIDLRPFCNASCADETAGDGKGGWVDADAGNCLLGIEYGLRKEYSVPINIIDPDQNGGKSVIALSSTSSGLGVDSVVISVNKKIRKLYFTHAATWLQTSLFGETGWDYVIRYASGRVEVVPVVQGEHVDDWRRVPMQNNHAAKPVIVTPTVSEMRGRPYRFIWIMDWKNDDVADGVVSIEIRTKNSKVIPLILAITAWTKD</sequence>
<dbReference type="EMBL" id="CAAHFH010000002">
    <property type="protein sequence ID" value="VGO20670.1"/>
    <property type="molecule type" value="Genomic_DNA"/>
</dbReference>
<keyword evidence="9" id="KW-1185">Reference proteome</keyword>
<feature type="chain" id="PRO_5025419219" evidence="6">
    <location>
        <begin position="22"/>
        <end position="1044"/>
    </location>
</feature>
<gene>
    <name evidence="8" type="primary">xynB</name>
    <name evidence="8" type="ORF">SCARR_02736</name>
</gene>
<evidence type="ECO:0000256" key="6">
    <source>
        <dbReference type="SAM" id="SignalP"/>
    </source>
</evidence>
<dbReference type="InterPro" id="IPR013320">
    <property type="entry name" value="ConA-like_dom_sf"/>
</dbReference>
<dbReference type="InterPro" id="IPR049166">
    <property type="entry name" value="GH39_cat"/>
</dbReference>
<keyword evidence="4" id="KW-1015">Disulfide bond</keyword>
<dbReference type="SUPFAM" id="SSF49899">
    <property type="entry name" value="Concanavalin A-like lectins/glucanases"/>
    <property type="match status" value="1"/>
</dbReference>
<dbReference type="PANTHER" id="PTHR12631">
    <property type="entry name" value="ALPHA-L-IDURONIDASE"/>
    <property type="match status" value="1"/>
</dbReference>
<organism evidence="8 9">
    <name type="scientific">Pontiella sulfatireligans</name>
    <dbReference type="NCBI Taxonomy" id="2750658"/>
    <lineage>
        <taxon>Bacteria</taxon>
        <taxon>Pseudomonadati</taxon>
        <taxon>Kiritimatiellota</taxon>
        <taxon>Kiritimatiellia</taxon>
        <taxon>Kiritimatiellales</taxon>
        <taxon>Pontiellaceae</taxon>
        <taxon>Pontiella</taxon>
    </lineage>
</organism>
<evidence type="ECO:0000256" key="5">
    <source>
        <dbReference type="ARBA" id="ARBA00023295"/>
    </source>
</evidence>
<name>A0A6C2UKB0_9BACT</name>
<comment type="similarity">
    <text evidence="1">Belongs to the glycosyl hydrolase 39 family.</text>
</comment>
<dbReference type="AlphaFoldDB" id="A0A6C2UKB0"/>
<dbReference type="Proteomes" id="UP000346198">
    <property type="component" value="Unassembled WGS sequence"/>
</dbReference>
<protein>
    <submittedName>
        <fullName evidence="8">Beta-xylosidase</fullName>
    </submittedName>
</protein>
<evidence type="ECO:0000313" key="8">
    <source>
        <dbReference type="EMBL" id="VGO20670.1"/>
    </source>
</evidence>
<keyword evidence="5" id="KW-0326">Glycosidase</keyword>
<evidence type="ECO:0000313" key="9">
    <source>
        <dbReference type="Proteomes" id="UP000346198"/>
    </source>
</evidence>